<keyword evidence="1" id="KW-1133">Transmembrane helix</keyword>
<feature type="transmembrane region" description="Helical" evidence="1">
    <location>
        <begin position="141"/>
        <end position="159"/>
    </location>
</feature>
<protein>
    <submittedName>
        <fullName evidence="2">CDP-alcohol phosphatidyltransferase family protein</fullName>
    </submittedName>
</protein>
<sequence>MRKDRRLPMIGYYNASVILTYVGLVLAVVGIIQALDGRPQAAILCLMGAGLCDMFDGTIARMCDRSEEEKAFGVQIDSLCDLVCFGILPMIIGYAVGNTSWVGTACQAAYMLAVVIRLGYFNVQEIWRAQEDGEKRTHYEGLPVTAVSLLLPAGLLLDIPTRFSILRFYNFALLTLAIFFIAKIRVKKPYGKTLLILSAIGIALFVLVCRFGGEIGCLRSTVVR</sequence>
<dbReference type="Gene3D" id="1.20.120.1760">
    <property type="match status" value="1"/>
</dbReference>
<feature type="transmembrane region" description="Helical" evidence="1">
    <location>
        <begin position="165"/>
        <end position="182"/>
    </location>
</feature>
<gene>
    <name evidence="2" type="ORF">IAB02_00830</name>
</gene>
<keyword evidence="1" id="KW-0472">Membrane</keyword>
<dbReference type="GO" id="GO:0008654">
    <property type="term" value="P:phospholipid biosynthetic process"/>
    <property type="evidence" value="ECO:0007669"/>
    <property type="project" value="InterPro"/>
</dbReference>
<feature type="transmembrane region" description="Helical" evidence="1">
    <location>
        <begin position="194"/>
        <end position="213"/>
    </location>
</feature>
<organism evidence="2 3">
    <name type="scientific">Candidatus Pullichristensenella excrementigallinarum</name>
    <dbReference type="NCBI Taxonomy" id="2840907"/>
    <lineage>
        <taxon>Bacteria</taxon>
        <taxon>Bacillati</taxon>
        <taxon>Bacillota</taxon>
        <taxon>Clostridia</taxon>
        <taxon>Candidatus Pullichristensenella</taxon>
    </lineage>
</organism>
<evidence type="ECO:0000256" key="1">
    <source>
        <dbReference type="SAM" id="Phobius"/>
    </source>
</evidence>
<dbReference type="InterPro" id="IPR043130">
    <property type="entry name" value="CDP-OH_PTrfase_TM_dom"/>
</dbReference>
<dbReference type="GO" id="GO:0016780">
    <property type="term" value="F:phosphotransferase activity, for other substituted phosphate groups"/>
    <property type="evidence" value="ECO:0007669"/>
    <property type="project" value="InterPro"/>
</dbReference>
<dbReference type="Proteomes" id="UP000824072">
    <property type="component" value="Unassembled WGS sequence"/>
</dbReference>
<name>A0A9D1IA54_9FIRM</name>
<keyword evidence="1" id="KW-0812">Transmembrane</keyword>
<evidence type="ECO:0000313" key="2">
    <source>
        <dbReference type="EMBL" id="HIU33081.1"/>
    </source>
</evidence>
<feature type="transmembrane region" description="Helical" evidence="1">
    <location>
        <begin position="101"/>
        <end position="120"/>
    </location>
</feature>
<feature type="transmembrane region" description="Helical" evidence="1">
    <location>
        <begin position="12"/>
        <end position="35"/>
    </location>
</feature>
<feature type="transmembrane region" description="Helical" evidence="1">
    <location>
        <begin position="72"/>
        <end position="95"/>
    </location>
</feature>
<feature type="transmembrane region" description="Helical" evidence="1">
    <location>
        <begin position="41"/>
        <end position="60"/>
    </location>
</feature>
<reference evidence="2" key="1">
    <citation type="submission" date="2020-10" db="EMBL/GenBank/DDBJ databases">
        <authorList>
            <person name="Gilroy R."/>
        </authorList>
    </citation>
    <scope>NUCLEOTIDE SEQUENCE</scope>
    <source>
        <strain evidence="2">ChiHcec3-11533</strain>
    </source>
</reference>
<dbReference type="InterPro" id="IPR000462">
    <property type="entry name" value="CDP-OH_P_trans"/>
</dbReference>
<dbReference type="Pfam" id="PF01066">
    <property type="entry name" value="CDP-OH_P_transf"/>
    <property type="match status" value="1"/>
</dbReference>
<evidence type="ECO:0000313" key="3">
    <source>
        <dbReference type="Proteomes" id="UP000824072"/>
    </source>
</evidence>
<accession>A0A9D1IA54</accession>
<proteinExistence type="predicted"/>
<dbReference type="EMBL" id="DVMU01000018">
    <property type="protein sequence ID" value="HIU33081.1"/>
    <property type="molecule type" value="Genomic_DNA"/>
</dbReference>
<dbReference type="AlphaFoldDB" id="A0A9D1IA54"/>
<dbReference type="GO" id="GO:0016020">
    <property type="term" value="C:membrane"/>
    <property type="evidence" value="ECO:0007669"/>
    <property type="project" value="InterPro"/>
</dbReference>
<comment type="caution">
    <text evidence="2">The sequence shown here is derived from an EMBL/GenBank/DDBJ whole genome shotgun (WGS) entry which is preliminary data.</text>
</comment>
<reference evidence="2" key="2">
    <citation type="journal article" date="2021" name="PeerJ">
        <title>Extensive microbial diversity within the chicken gut microbiome revealed by metagenomics and culture.</title>
        <authorList>
            <person name="Gilroy R."/>
            <person name="Ravi A."/>
            <person name="Getino M."/>
            <person name="Pursley I."/>
            <person name="Horton D.L."/>
            <person name="Alikhan N.F."/>
            <person name="Baker D."/>
            <person name="Gharbi K."/>
            <person name="Hall N."/>
            <person name="Watson M."/>
            <person name="Adriaenssens E.M."/>
            <person name="Foster-Nyarko E."/>
            <person name="Jarju S."/>
            <person name="Secka A."/>
            <person name="Antonio M."/>
            <person name="Oren A."/>
            <person name="Chaudhuri R.R."/>
            <person name="La Ragione R."/>
            <person name="Hildebrand F."/>
            <person name="Pallen M.J."/>
        </authorList>
    </citation>
    <scope>NUCLEOTIDE SEQUENCE</scope>
    <source>
        <strain evidence="2">ChiHcec3-11533</strain>
    </source>
</reference>